<feature type="compositionally biased region" description="Basic and acidic residues" evidence="1">
    <location>
        <begin position="183"/>
        <end position="198"/>
    </location>
</feature>
<dbReference type="InterPro" id="IPR050951">
    <property type="entry name" value="Retrovirus_Pol_polyprotein"/>
</dbReference>
<dbReference type="EMBL" id="JARBHB010000001">
    <property type="protein sequence ID" value="KAJ8896434.1"/>
    <property type="molecule type" value="Genomic_DNA"/>
</dbReference>
<gene>
    <name evidence="2" type="ORF">PR048_001778</name>
</gene>
<keyword evidence="3" id="KW-1185">Reference proteome</keyword>
<reference evidence="2 3" key="1">
    <citation type="submission" date="2023-02" db="EMBL/GenBank/DDBJ databases">
        <title>LHISI_Scaffold_Assembly.</title>
        <authorList>
            <person name="Stuart O.P."/>
            <person name="Cleave R."/>
            <person name="Magrath M.J.L."/>
            <person name="Mikheyev A.S."/>
        </authorList>
    </citation>
    <scope>NUCLEOTIDE SEQUENCE [LARGE SCALE GENOMIC DNA]</scope>
    <source>
        <strain evidence="2">Daus_M_001</strain>
        <tissue evidence="2">Leg muscle</tissue>
    </source>
</reference>
<dbReference type="Gene3D" id="3.30.420.10">
    <property type="entry name" value="Ribonuclease H-like superfamily/Ribonuclease H"/>
    <property type="match status" value="1"/>
</dbReference>
<comment type="caution">
    <text evidence="2">The sequence shown here is derived from an EMBL/GenBank/DDBJ whole genome shotgun (WGS) entry which is preliminary data.</text>
</comment>
<dbReference type="PANTHER" id="PTHR37984:SF7">
    <property type="entry name" value="INTEGRASE CATALYTIC DOMAIN-CONTAINING PROTEIN"/>
    <property type="match status" value="1"/>
</dbReference>
<dbReference type="InterPro" id="IPR036397">
    <property type="entry name" value="RNaseH_sf"/>
</dbReference>
<name>A0ABQ9II86_9NEOP</name>
<dbReference type="SUPFAM" id="SSF53098">
    <property type="entry name" value="Ribonuclease H-like"/>
    <property type="match status" value="1"/>
</dbReference>
<dbReference type="PANTHER" id="PTHR37984">
    <property type="entry name" value="PROTEIN CBG26694"/>
    <property type="match status" value="1"/>
</dbReference>
<feature type="region of interest" description="Disordered" evidence="1">
    <location>
        <begin position="151"/>
        <end position="200"/>
    </location>
</feature>
<feature type="compositionally biased region" description="Polar residues" evidence="1">
    <location>
        <begin position="163"/>
        <end position="182"/>
    </location>
</feature>
<organism evidence="2 3">
    <name type="scientific">Dryococelus australis</name>
    <dbReference type="NCBI Taxonomy" id="614101"/>
    <lineage>
        <taxon>Eukaryota</taxon>
        <taxon>Metazoa</taxon>
        <taxon>Ecdysozoa</taxon>
        <taxon>Arthropoda</taxon>
        <taxon>Hexapoda</taxon>
        <taxon>Insecta</taxon>
        <taxon>Pterygota</taxon>
        <taxon>Neoptera</taxon>
        <taxon>Polyneoptera</taxon>
        <taxon>Phasmatodea</taxon>
        <taxon>Verophasmatodea</taxon>
        <taxon>Anareolatae</taxon>
        <taxon>Phasmatidae</taxon>
        <taxon>Eurycanthinae</taxon>
        <taxon>Dryococelus</taxon>
    </lineage>
</organism>
<evidence type="ECO:0000256" key="1">
    <source>
        <dbReference type="SAM" id="MobiDB-lite"/>
    </source>
</evidence>
<sequence length="250" mass="28629">MPFNTFECQSFAREYEFEFCSSSPHYHQSDGMAEKGVGITKNILHKSKEAGKEYWLALMEYHNTPVAGLEYAPAQILMSRLVRRRIPVATNNLVSKIVPNLKMELASKQLQCKNVKCGNLQEFLPNIKALHSYVIVDQEGKVLRRNTKYLRPSSHKFPPENNFKVTSYTDYSPENLNSNTEDNSIKKTGGEQEVRSSENGECEPLDFKGFDRSVLFYNVSDIPNEQSVSVSEIEYVTRVGCRIKKPIRFQ</sequence>
<proteinExistence type="predicted"/>
<dbReference type="InterPro" id="IPR012337">
    <property type="entry name" value="RNaseH-like_sf"/>
</dbReference>
<accession>A0ABQ9II86</accession>
<dbReference type="Proteomes" id="UP001159363">
    <property type="component" value="Chromosome 1"/>
</dbReference>
<evidence type="ECO:0000313" key="2">
    <source>
        <dbReference type="EMBL" id="KAJ8896434.1"/>
    </source>
</evidence>
<evidence type="ECO:0000313" key="3">
    <source>
        <dbReference type="Proteomes" id="UP001159363"/>
    </source>
</evidence>
<protein>
    <submittedName>
        <fullName evidence="2">Uncharacterized protein</fullName>
    </submittedName>
</protein>